<dbReference type="Gene3D" id="3.90.1590.10">
    <property type="entry name" value="glutathione-dependent formaldehyde- activating enzyme (gfa)"/>
    <property type="match status" value="1"/>
</dbReference>
<sequence>MPGIKGGCRCGAVRWRLDADHLPLTYACHCLDCQTWSGSAFSQQAVVARSRFACTGPVGRFDLPSADGLRVSHQIACPVCFTRICNTNSARPGLVIIRAGGFDDSHRLVVVAHMWTRRKQPWLALDPAVPAWPEGPPDAAEFYRLIGAPAVAI</sequence>
<dbReference type="InterPro" id="IPR011057">
    <property type="entry name" value="Mss4-like_sf"/>
</dbReference>
<comment type="caution">
    <text evidence="6">The sequence shown here is derived from an EMBL/GenBank/DDBJ whole genome shotgun (WGS) entry which is preliminary data.</text>
</comment>
<comment type="similarity">
    <text evidence="1">Belongs to the Gfa family.</text>
</comment>
<evidence type="ECO:0000259" key="5">
    <source>
        <dbReference type="PROSITE" id="PS51891"/>
    </source>
</evidence>
<dbReference type="GO" id="GO:0046872">
    <property type="term" value="F:metal ion binding"/>
    <property type="evidence" value="ECO:0007669"/>
    <property type="project" value="UniProtKB-KW"/>
</dbReference>
<gene>
    <name evidence="6" type="ORF">P409_16685</name>
</gene>
<name>A0A0A0D3I1_9PROT</name>
<evidence type="ECO:0000256" key="2">
    <source>
        <dbReference type="ARBA" id="ARBA00022723"/>
    </source>
</evidence>
<dbReference type="EMBL" id="JANX01000202">
    <property type="protein sequence ID" value="KGM33276.1"/>
    <property type="molecule type" value="Genomic_DNA"/>
</dbReference>
<reference evidence="6 7" key="1">
    <citation type="submission" date="2014-01" db="EMBL/GenBank/DDBJ databases">
        <title>Genome sequence determination for a cystic fibrosis isolate, Inquilinus limosus.</title>
        <authorList>
            <person name="Pino M."/>
            <person name="Di Conza J."/>
            <person name="Gutkind G."/>
        </authorList>
    </citation>
    <scope>NUCLEOTIDE SEQUENCE [LARGE SCALE GENOMIC DNA]</scope>
    <source>
        <strain evidence="6 7">MP06</strain>
    </source>
</reference>
<dbReference type="RefSeq" id="WP_034839600.1">
    <property type="nucleotide sequence ID" value="NZ_JANX01000202.1"/>
</dbReference>
<dbReference type="SUPFAM" id="SSF51316">
    <property type="entry name" value="Mss4-like"/>
    <property type="match status" value="1"/>
</dbReference>
<dbReference type="GO" id="GO:0016846">
    <property type="term" value="F:carbon-sulfur lyase activity"/>
    <property type="evidence" value="ECO:0007669"/>
    <property type="project" value="InterPro"/>
</dbReference>
<dbReference type="InterPro" id="IPR006913">
    <property type="entry name" value="CENP-V/GFA"/>
</dbReference>
<feature type="domain" description="CENP-V/GFA" evidence="5">
    <location>
        <begin position="4"/>
        <end position="123"/>
    </location>
</feature>
<dbReference type="PANTHER" id="PTHR33337">
    <property type="entry name" value="GFA DOMAIN-CONTAINING PROTEIN"/>
    <property type="match status" value="1"/>
</dbReference>
<dbReference type="Pfam" id="PF04828">
    <property type="entry name" value="GFA"/>
    <property type="match status" value="1"/>
</dbReference>
<keyword evidence="4" id="KW-0456">Lyase</keyword>
<evidence type="ECO:0000313" key="6">
    <source>
        <dbReference type="EMBL" id="KGM33276.1"/>
    </source>
</evidence>
<evidence type="ECO:0000256" key="4">
    <source>
        <dbReference type="ARBA" id="ARBA00023239"/>
    </source>
</evidence>
<dbReference type="AlphaFoldDB" id="A0A0A0D3I1"/>
<keyword evidence="3" id="KW-0862">Zinc</keyword>
<protein>
    <submittedName>
        <fullName evidence="6">Aldehyde-activating protein</fullName>
    </submittedName>
</protein>
<dbReference type="OrthoDB" id="9807246at2"/>
<evidence type="ECO:0000256" key="1">
    <source>
        <dbReference type="ARBA" id="ARBA00005495"/>
    </source>
</evidence>
<proteinExistence type="inferred from homology"/>
<dbReference type="PANTHER" id="PTHR33337:SF40">
    <property type="entry name" value="CENP-V_GFA DOMAIN-CONTAINING PROTEIN-RELATED"/>
    <property type="match status" value="1"/>
</dbReference>
<evidence type="ECO:0000313" key="7">
    <source>
        <dbReference type="Proteomes" id="UP000029995"/>
    </source>
</evidence>
<accession>A0A0A0D3I1</accession>
<dbReference type="PROSITE" id="PS51891">
    <property type="entry name" value="CENP_V_GFA"/>
    <property type="match status" value="1"/>
</dbReference>
<organism evidence="6 7">
    <name type="scientific">Inquilinus limosus MP06</name>
    <dbReference type="NCBI Taxonomy" id="1398085"/>
    <lineage>
        <taxon>Bacteria</taxon>
        <taxon>Pseudomonadati</taxon>
        <taxon>Pseudomonadota</taxon>
        <taxon>Alphaproteobacteria</taxon>
        <taxon>Rhodospirillales</taxon>
        <taxon>Rhodospirillaceae</taxon>
        <taxon>Inquilinus</taxon>
    </lineage>
</organism>
<keyword evidence="2" id="KW-0479">Metal-binding</keyword>
<evidence type="ECO:0000256" key="3">
    <source>
        <dbReference type="ARBA" id="ARBA00022833"/>
    </source>
</evidence>
<dbReference type="Proteomes" id="UP000029995">
    <property type="component" value="Unassembled WGS sequence"/>
</dbReference>